<protein>
    <submittedName>
        <fullName evidence="3">Putative disease resistance protein RGA1</fullName>
    </submittedName>
</protein>
<dbReference type="SUPFAM" id="SSF52058">
    <property type="entry name" value="L domain-like"/>
    <property type="match status" value="1"/>
</dbReference>
<dbReference type="AlphaFoldDB" id="A0A3L6FQ06"/>
<comment type="caution">
    <text evidence="3">The sequence shown here is derived from an EMBL/GenBank/DDBJ whole genome shotgun (WGS) entry which is preliminary data.</text>
</comment>
<dbReference type="Pfam" id="PF23247">
    <property type="entry name" value="LRR_RPS2"/>
    <property type="match status" value="1"/>
</dbReference>
<dbReference type="SUPFAM" id="SSF52047">
    <property type="entry name" value="RNI-like"/>
    <property type="match status" value="1"/>
</dbReference>
<dbReference type="Gene3D" id="3.80.10.10">
    <property type="entry name" value="Ribonuclease Inhibitor"/>
    <property type="match status" value="3"/>
</dbReference>
<evidence type="ECO:0000313" key="4">
    <source>
        <dbReference type="Proteomes" id="UP000251960"/>
    </source>
</evidence>
<dbReference type="InterPro" id="IPR032675">
    <property type="entry name" value="LRR_dom_sf"/>
</dbReference>
<dbReference type="InterPro" id="IPR057135">
    <property type="entry name" value="At4g27190-like_LRR"/>
</dbReference>
<sequence>MHNFARIEGRKLYRAIKVEEYTNLREQAIRYMPESFDKLEYLIYLNVAQTRIEQAPETIGKIRSLRHLNLSETGVRNLPEAFGGLRGCPVALDYWLNSKHCQGILQRKKNSKAVLELQGLENMRTLGVDNVDRISKKDAEKMQLQRMHKLEHLALRCNTDGKCTSTSREVVEDIFDHLNPNCGLKTLEITRYAGERFPRWMSDSDERRQLKNLAHLRLINLKCKSLQVLGLLPSLTDLEICGMDAITRFGKEPKGHALAFRALKKLTFCQMLNLESWPEDGAKCDSLEELSVIQCPKFQKLSMVACSIKRLNVCMSPHQLFSKEGLSGLANSKTMKSISISLCEDLSSSSDIDGLKLLSSLKKLEISGCDELESLPSGLVENLASLKTLSISRCSKLHRLFTPCDSLEQASMHISGLEELEISGCDELEGLFLDVEGLTSLKRLSVTGRIKLCDSTRRLSSIEVLEISGHDELESLLPGVVDSLPSLMSLSVVSCKLQDQDVLCLLKCTTLRSLRISDCPNVNDVHLNH</sequence>
<dbReference type="PANTHER" id="PTHR47186">
    <property type="entry name" value="LEUCINE-RICH REPEAT-CONTAINING PROTEIN 57"/>
    <property type="match status" value="1"/>
</dbReference>
<accession>A0A3L6FQ06</accession>
<evidence type="ECO:0000259" key="1">
    <source>
        <dbReference type="Pfam" id="PF23247"/>
    </source>
</evidence>
<dbReference type="EMBL" id="NCVQ01000003">
    <property type="protein sequence ID" value="PWZ36766.1"/>
    <property type="molecule type" value="Genomic_DNA"/>
</dbReference>
<feature type="domain" description="R13L1/DRL21-like LRR repeat region" evidence="2">
    <location>
        <begin position="116"/>
        <end position="243"/>
    </location>
</feature>
<evidence type="ECO:0000259" key="2">
    <source>
        <dbReference type="Pfam" id="PF25019"/>
    </source>
</evidence>
<proteinExistence type="predicted"/>
<dbReference type="Pfam" id="PF25019">
    <property type="entry name" value="LRR_R13L1-DRL21"/>
    <property type="match status" value="1"/>
</dbReference>
<organism evidence="3 4">
    <name type="scientific">Zea mays</name>
    <name type="common">Maize</name>
    <dbReference type="NCBI Taxonomy" id="4577"/>
    <lineage>
        <taxon>Eukaryota</taxon>
        <taxon>Viridiplantae</taxon>
        <taxon>Streptophyta</taxon>
        <taxon>Embryophyta</taxon>
        <taxon>Tracheophyta</taxon>
        <taxon>Spermatophyta</taxon>
        <taxon>Magnoliopsida</taxon>
        <taxon>Liliopsida</taxon>
        <taxon>Poales</taxon>
        <taxon>Poaceae</taxon>
        <taxon>PACMAD clade</taxon>
        <taxon>Panicoideae</taxon>
        <taxon>Andropogonodae</taxon>
        <taxon>Andropogoneae</taxon>
        <taxon>Tripsacinae</taxon>
        <taxon>Zea</taxon>
    </lineage>
</organism>
<reference evidence="3 4" key="1">
    <citation type="journal article" date="2018" name="Nat. Genet.">
        <title>Extensive intraspecific gene order and gene structural variations between Mo17 and other maize genomes.</title>
        <authorList>
            <person name="Sun S."/>
            <person name="Zhou Y."/>
            <person name="Chen J."/>
            <person name="Shi J."/>
            <person name="Zhao H."/>
            <person name="Zhao H."/>
            <person name="Song W."/>
            <person name="Zhang M."/>
            <person name="Cui Y."/>
            <person name="Dong X."/>
            <person name="Liu H."/>
            <person name="Ma X."/>
            <person name="Jiao Y."/>
            <person name="Wang B."/>
            <person name="Wei X."/>
            <person name="Stein J.C."/>
            <person name="Glaubitz J.C."/>
            <person name="Lu F."/>
            <person name="Yu G."/>
            <person name="Liang C."/>
            <person name="Fengler K."/>
            <person name="Li B."/>
            <person name="Rafalski A."/>
            <person name="Schnable P.S."/>
            <person name="Ware D.H."/>
            <person name="Buckler E.S."/>
            <person name="Lai J."/>
        </authorList>
    </citation>
    <scope>NUCLEOTIDE SEQUENCE [LARGE SCALE GENOMIC DNA]</scope>
    <source>
        <strain evidence="4">cv. Missouri 17</strain>
        <tissue evidence="3">Seedling</tissue>
    </source>
</reference>
<feature type="domain" description="Disease resistance protein At4g27190-like leucine-rich repeats" evidence="1">
    <location>
        <begin position="332"/>
        <end position="446"/>
    </location>
</feature>
<dbReference type="Proteomes" id="UP000251960">
    <property type="component" value="Chromosome 2"/>
</dbReference>
<gene>
    <name evidence="3" type="primary">RGA1_4</name>
    <name evidence="3" type="ORF">Zm00014a_034597</name>
</gene>
<name>A0A3L6FQ06_MAIZE</name>
<dbReference type="PANTHER" id="PTHR47186:SF3">
    <property type="entry name" value="OS09G0267800 PROTEIN"/>
    <property type="match status" value="1"/>
</dbReference>
<dbReference type="InterPro" id="IPR056789">
    <property type="entry name" value="LRR_R13L1-DRL21"/>
</dbReference>
<evidence type="ECO:0000313" key="3">
    <source>
        <dbReference type="EMBL" id="PWZ36766.1"/>
    </source>
</evidence>